<organism evidence="1 2">
    <name type="scientific">Caenorhabditis nigoni</name>
    <dbReference type="NCBI Taxonomy" id="1611254"/>
    <lineage>
        <taxon>Eukaryota</taxon>
        <taxon>Metazoa</taxon>
        <taxon>Ecdysozoa</taxon>
        <taxon>Nematoda</taxon>
        <taxon>Chromadorea</taxon>
        <taxon>Rhabditida</taxon>
        <taxon>Rhabditina</taxon>
        <taxon>Rhabditomorpha</taxon>
        <taxon>Rhabditoidea</taxon>
        <taxon>Rhabditidae</taxon>
        <taxon>Peloderinae</taxon>
        <taxon>Caenorhabditis</taxon>
    </lineage>
</organism>
<gene>
    <name evidence="1" type="primary">Cnig_chr_III.g11027</name>
    <name evidence="1" type="ORF">B9Z55_011027</name>
</gene>
<sequence length="169" mass="19593">MTLQKSEEWIDEPQKKVNEVAPKAHQQASNLRKKLNALDGANTTAAIQPVIETITEYVQKSHTIHIRIKELMRNKIALITQWNGVQRMRLEVQERAETCEPKDSSVQFEEKLQAIELKIISLEKGLHKMISNQAQMMASLKQDEWQEPTKKQKLVGFLSIFHDHYLAQH</sequence>
<evidence type="ECO:0000313" key="1">
    <source>
        <dbReference type="EMBL" id="PIC39291.1"/>
    </source>
</evidence>
<protein>
    <submittedName>
        <fullName evidence="1">Uncharacterized protein</fullName>
    </submittedName>
</protein>
<proteinExistence type="predicted"/>
<name>A0A2G5UIX3_9PELO</name>
<keyword evidence="2" id="KW-1185">Reference proteome</keyword>
<dbReference type="EMBL" id="PDUG01000003">
    <property type="protein sequence ID" value="PIC39291.1"/>
    <property type="molecule type" value="Genomic_DNA"/>
</dbReference>
<accession>A0A2G5UIX3</accession>
<comment type="caution">
    <text evidence="1">The sequence shown here is derived from an EMBL/GenBank/DDBJ whole genome shotgun (WGS) entry which is preliminary data.</text>
</comment>
<reference evidence="2" key="1">
    <citation type="submission" date="2017-10" db="EMBL/GenBank/DDBJ databases">
        <title>Rapid genome shrinkage in a self-fertile nematode reveals novel sperm competition proteins.</title>
        <authorList>
            <person name="Yin D."/>
            <person name="Schwarz E.M."/>
            <person name="Thomas C.G."/>
            <person name="Felde R.L."/>
            <person name="Korf I.F."/>
            <person name="Cutter A.D."/>
            <person name="Schartner C.M."/>
            <person name="Ralston E.J."/>
            <person name="Meyer B.J."/>
            <person name="Haag E.S."/>
        </authorList>
    </citation>
    <scope>NUCLEOTIDE SEQUENCE [LARGE SCALE GENOMIC DNA]</scope>
    <source>
        <strain evidence="2">JU1422</strain>
    </source>
</reference>
<evidence type="ECO:0000313" key="2">
    <source>
        <dbReference type="Proteomes" id="UP000230233"/>
    </source>
</evidence>
<dbReference type="AlphaFoldDB" id="A0A2G5UIX3"/>
<dbReference type="Proteomes" id="UP000230233">
    <property type="component" value="Chromosome III"/>
</dbReference>